<dbReference type="PANTHER" id="PTHR38033">
    <property type="entry name" value="MEMBRANE PROTEIN-RELATED"/>
    <property type="match status" value="1"/>
</dbReference>
<comment type="caution">
    <text evidence="5">The sequence shown here is derived from an EMBL/GenBank/DDBJ whole genome shotgun (WGS) entry which is preliminary data.</text>
</comment>
<dbReference type="PROSITE" id="PS51123">
    <property type="entry name" value="OMPA_2"/>
    <property type="match status" value="1"/>
</dbReference>
<keyword evidence="3" id="KW-0812">Transmembrane</keyword>
<evidence type="ECO:0000256" key="1">
    <source>
        <dbReference type="PROSITE-ProRule" id="PRU00473"/>
    </source>
</evidence>
<keyword evidence="1 3" id="KW-0472">Membrane</keyword>
<dbReference type="Proteomes" id="UP000554286">
    <property type="component" value="Unassembled WGS sequence"/>
</dbReference>
<feature type="region of interest" description="Disordered" evidence="2">
    <location>
        <begin position="463"/>
        <end position="519"/>
    </location>
</feature>
<protein>
    <submittedName>
        <fullName evidence="5">Type VI secretion system protein ImpK</fullName>
    </submittedName>
</protein>
<sequence>MGPPEHAESTLFAAAAGQPGPFTSAPSPAASPRAETDGPRRAFVPGRHGDDEAVDEGTLAAAGLNPLLGNATALLALAARLRDGPGVADLDGLRERAIAEVRRFDQASLGAGLAPEDVRMARYAICATVDDLILSTEWGAASGWAGRSLVSTIYSETWGGERFFDILDHLLARPGNNLDVLELMAVCLALGFVGKYRVMPQGQSDLAEVRDNLFRTLRQVRGDFDRALSPQWRGLDMAHRPPPSRLVPVLVAAIVAVSLGILYMVLSATLTARTEVVTRDLIESVPVGPPSILRPEVAPTPLPVPTPPVGPGLYERLSAFLAPEIAARQIELARGAGTVTIRLLGGGTFASATATVQLRDLPLLRRIGEALAPERGAVVVVGHTDSQPIRTARFPSNFELSLARAASVVEVLRGVIGDPTRLRAEGAADRDPLAGNDTREGRARNRRIEIVVPAEVAGGAINTRPGAAATAPGAPSGGAAGGSGPNPGASPGRPGPERLPTPVYQDQPGAAPAAGGRGG</sequence>
<feature type="compositionally biased region" description="Gly residues" evidence="2">
    <location>
        <begin position="475"/>
        <end position="485"/>
    </location>
</feature>
<evidence type="ECO:0000256" key="2">
    <source>
        <dbReference type="SAM" id="MobiDB-lite"/>
    </source>
</evidence>
<feature type="compositionally biased region" description="Low complexity" evidence="2">
    <location>
        <begin position="463"/>
        <end position="474"/>
    </location>
</feature>
<dbReference type="NCBIfam" id="NF038228">
    <property type="entry name" value="IcmH_DotU_IVB"/>
    <property type="match status" value="1"/>
</dbReference>
<feature type="region of interest" description="Disordered" evidence="2">
    <location>
        <begin position="1"/>
        <end position="52"/>
    </location>
</feature>
<dbReference type="Gene3D" id="1.25.40.590">
    <property type="entry name" value="Type IV / VI secretion system, DotU"/>
    <property type="match status" value="1"/>
</dbReference>
<name>A0A7W6REH5_9PROT</name>
<evidence type="ECO:0000256" key="3">
    <source>
        <dbReference type="SAM" id="Phobius"/>
    </source>
</evidence>
<dbReference type="InterPro" id="IPR006665">
    <property type="entry name" value="OmpA-like"/>
</dbReference>
<dbReference type="AlphaFoldDB" id="A0A7W6REH5"/>
<dbReference type="CDD" id="cd07185">
    <property type="entry name" value="OmpA_C-like"/>
    <property type="match status" value="1"/>
</dbReference>
<dbReference type="PANTHER" id="PTHR38033:SF1">
    <property type="entry name" value="DOTU FAMILY TYPE IV_VI SECRETION SYSTEM PROTEIN"/>
    <property type="match status" value="1"/>
</dbReference>
<dbReference type="EMBL" id="JACIGK010000018">
    <property type="protein sequence ID" value="MBB4266865.1"/>
    <property type="molecule type" value="Genomic_DNA"/>
</dbReference>
<feature type="transmembrane region" description="Helical" evidence="3">
    <location>
        <begin position="246"/>
        <end position="266"/>
    </location>
</feature>
<organism evidence="5 6">
    <name type="scientific">Roseospira visakhapatnamensis</name>
    <dbReference type="NCBI Taxonomy" id="390880"/>
    <lineage>
        <taxon>Bacteria</taxon>
        <taxon>Pseudomonadati</taxon>
        <taxon>Pseudomonadota</taxon>
        <taxon>Alphaproteobacteria</taxon>
        <taxon>Rhodospirillales</taxon>
        <taxon>Rhodospirillaceae</taxon>
        <taxon>Roseospira</taxon>
    </lineage>
</organism>
<proteinExistence type="predicted"/>
<keyword evidence="3" id="KW-1133">Transmembrane helix</keyword>
<evidence type="ECO:0000259" key="4">
    <source>
        <dbReference type="PROSITE" id="PS51123"/>
    </source>
</evidence>
<dbReference type="InterPro" id="IPR017732">
    <property type="entry name" value="T4/T6SS_DotU"/>
</dbReference>
<dbReference type="SUPFAM" id="SSF103088">
    <property type="entry name" value="OmpA-like"/>
    <property type="match status" value="1"/>
</dbReference>
<gene>
    <name evidence="5" type="ORF">GGD89_002501</name>
</gene>
<dbReference type="Pfam" id="PF09850">
    <property type="entry name" value="DotU"/>
    <property type="match status" value="1"/>
</dbReference>
<dbReference type="GO" id="GO:0016020">
    <property type="term" value="C:membrane"/>
    <property type="evidence" value="ECO:0007669"/>
    <property type="project" value="UniProtKB-UniRule"/>
</dbReference>
<dbReference type="Gene3D" id="3.30.1330.60">
    <property type="entry name" value="OmpA-like domain"/>
    <property type="match status" value="1"/>
</dbReference>
<dbReference type="RefSeq" id="WP_184045695.1">
    <property type="nucleotide sequence ID" value="NZ_JACIGK010000018.1"/>
</dbReference>
<evidence type="ECO:0000313" key="6">
    <source>
        <dbReference type="Proteomes" id="UP000554286"/>
    </source>
</evidence>
<evidence type="ECO:0000313" key="5">
    <source>
        <dbReference type="EMBL" id="MBB4266865.1"/>
    </source>
</evidence>
<feature type="domain" description="OmpA-like" evidence="4">
    <location>
        <begin position="336"/>
        <end position="456"/>
    </location>
</feature>
<feature type="compositionally biased region" description="Low complexity" evidence="2">
    <location>
        <begin position="508"/>
        <end position="519"/>
    </location>
</feature>
<keyword evidence="6" id="KW-1185">Reference proteome</keyword>
<reference evidence="5 6" key="1">
    <citation type="submission" date="2020-08" db="EMBL/GenBank/DDBJ databases">
        <title>Genome sequencing of Purple Non-Sulfur Bacteria from various extreme environments.</title>
        <authorList>
            <person name="Mayer M."/>
        </authorList>
    </citation>
    <scope>NUCLEOTIDE SEQUENCE [LARGE SCALE GENOMIC DNA]</scope>
    <source>
        <strain evidence="5 6">JA131</strain>
    </source>
</reference>
<dbReference type="NCBIfam" id="TIGR03349">
    <property type="entry name" value="IV_VI_DotU"/>
    <property type="match status" value="1"/>
</dbReference>
<dbReference type="InterPro" id="IPR036737">
    <property type="entry name" value="OmpA-like_sf"/>
</dbReference>
<dbReference type="InterPro" id="IPR038522">
    <property type="entry name" value="T4/T6SS_DotU_sf"/>
</dbReference>
<dbReference type="Pfam" id="PF00691">
    <property type="entry name" value="OmpA"/>
    <property type="match status" value="1"/>
</dbReference>
<accession>A0A7W6REH5</accession>